<reference evidence="3" key="2">
    <citation type="submission" date="2025-08" db="UniProtKB">
        <authorList>
            <consortium name="RefSeq"/>
        </authorList>
    </citation>
    <scope>IDENTIFICATION</scope>
    <source>
        <tissue evidence="3">Leaf</tissue>
    </source>
</reference>
<sequence>MGAGEVRNTMLTSVGGGEWGRRRRNEPSPHKLGHGPAAPPSDGDGRDRSGTTAAGPQMPEEEKGGGGRQQRQPTARALPLELGSVADLGGGAQGSGRRRRPEGRRRPAGKVGGTQETAAGATPGGCGAEERAHRDLSPSSGWGGCCWPRRRWRPAGAPATCGEGHRDSGDGGGSGFMRWLRAGRPRVRLGLGSGWEAAGYSSGWSGSGGAPGGSGRRRSAERDAEGSGRHRQGALRQYNLGPSSNPEEKGDGERWGGRNVVLRRRRPAGLGR</sequence>
<dbReference type="AlphaFoldDB" id="A0A6P5FJB0"/>
<feature type="compositionally biased region" description="Basic residues" evidence="1">
    <location>
        <begin position="96"/>
        <end position="108"/>
    </location>
</feature>
<reference evidence="2" key="1">
    <citation type="journal article" date="2015" name="Nat. Genet.">
        <title>The pineapple genome and the evolution of CAM photosynthesis.</title>
        <authorList>
            <person name="Ming R."/>
            <person name="VanBuren R."/>
            <person name="Wai C.M."/>
            <person name="Tang H."/>
            <person name="Schatz M.C."/>
            <person name="Bowers J.E."/>
            <person name="Lyons E."/>
            <person name="Wang M.L."/>
            <person name="Chen J."/>
            <person name="Biggers E."/>
            <person name="Zhang J."/>
            <person name="Huang L."/>
            <person name="Zhang L."/>
            <person name="Miao W."/>
            <person name="Zhang J."/>
            <person name="Ye Z."/>
            <person name="Miao C."/>
            <person name="Lin Z."/>
            <person name="Wang H."/>
            <person name="Zhou H."/>
            <person name="Yim W.C."/>
            <person name="Priest H.D."/>
            <person name="Zheng C."/>
            <person name="Woodhouse M."/>
            <person name="Edger P.P."/>
            <person name="Guyot R."/>
            <person name="Guo H.B."/>
            <person name="Guo H."/>
            <person name="Zheng G."/>
            <person name="Singh R."/>
            <person name="Sharma A."/>
            <person name="Min X."/>
            <person name="Zheng Y."/>
            <person name="Lee H."/>
            <person name="Gurtowski J."/>
            <person name="Sedlazeck F.J."/>
            <person name="Harkess A."/>
            <person name="McKain M.R."/>
            <person name="Liao Z."/>
            <person name="Fang J."/>
            <person name="Liu J."/>
            <person name="Zhang X."/>
            <person name="Zhang Q."/>
            <person name="Hu W."/>
            <person name="Qin Y."/>
            <person name="Wang K."/>
            <person name="Chen L.Y."/>
            <person name="Shirley N."/>
            <person name="Lin Y.R."/>
            <person name="Liu L.Y."/>
            <person name="Hernandez A.G."/>
            <person name="Wright C.L."/>
            <person name="Bulone V."/>
            <person name="Tuskan G.A."/>
            <person name="Heath K."/>
            <person name="Zee F."/>
            <person name="Moore P.H."/>
            <person name="Sunkar R."/>
            <person name="Leebens-Mack J.H."/>
            <person name="Mockler T."/>
            <person name="Bennetzen J.L."/>
            <person name="Freeling M."/>
            <person name="Sankoff D."/>
            <person name="Paterson A.H."/>
            <person name="Zhu X."/>
            <person name="Yang X."/>
            <person name="Smith J.A."/>
            <person name="Cushman J.C."/>
            <person name="Paull R.E."/>
            <person name="Yu Q."/>
        </authorList>
    </citation>
    <scope>NUCLEOTIDE SEQUENCE [LARGE SCALE GENOMIC DNA]</scope>
    <source>
        <strain evidence="2">cv. F153</strain>
    </source>
</reference>
<evidence type="ECO:0000313" key="2">
    <source>
        <dbReference type="Proteomes" id="UP000515123"/>
    </source>
</evidence>
<dbReference type="Proteomes" id="UP000515123">
    <property type="component" value="Linkage group 9"/>
</dbReference>
<feature type="compositionally biased region" description="Basic and acidic residues" evidence="1">
    <location>
        <begin position="218"/>
        <end position="228"/>
    </location>
</feature>
<protein>
    <submittedName>
        <fullName evidence="3">Loricrin-like</fullName>
    </submittedName>
</protein>
<organism evidence="2 3">
    <name type="scientific">Ananas comosus</name>
    <name type="common">Pineapple</name>
    <name type="synonym">Ananas ananas</name>
    <dbReference type="NCBI Taxonomy" id="4615"/>
    <lineage>
        <taxon>Eukaryota</taxon>
        <taxon>Viridiplantae</taxon>
        <taxon>Streptophyta</taxon>
        <taxon>Embryophyta</taxon>
        <taxon>Tracheophyta</taxon>
        <taxon>Spermatophyta</taxon>
        <taxon>Magnoliopsida</taxon>
        <taxon>Liliopsida</taxon>
        <taxon>Poales</taxon>
        <taxon>Bromeliaceae</taxon>
        <taxon>Bromelioideae</taxon>
        <taxon>Ananas</taxon>
    </lineage>
</organism>
<dbReference type="RefSeq" id="XP_020096014.1">
    <property type="nucleotide sequence ID" value="XM_020240425.1"/>
</dbReference>
<proteinExistence type="predicted"/>
<feature type="region of interest" description="Disordered" evidence="1">
    <location>
        <begin position="193"/>
        <end position="272"/>
    </location>
</feature>
<feature type="compositionally biased region" description="Basic residues" evidence="1">
    <location>
        <begin position="261"/>
        <end position="272"/>
    </location>
</feature>
<keyword evidence="2" id="KW-1185">Reference proteome</keyword>
<evidence type="ECO:0000256" key="1">
    <source>
        <dbReference type="SAM" id="MobiDB-lite"/>
    </source>
</evidence>
<dbReference type="GeneID" id="109715437"/>
<feature type="compositionally biased region" description="Basic and acidic residues" evidence="1">
    <location>
        <begin position="246"/>
        <end position="256"/>
    </location>
</feature>
<feature type="compositionally biased region" description="Low complexity" evidence="1">
    <location>
        <begin position="194"/>
        <end position="204"/>
    </location>
</feature>
<feature type="compositionally biased region" description="Gly residues" evidence="1">
    <location>
        <begin position="205"/>
        <end position="214"/>
    </location>
</feature>
<accession>A0A6P5FJB0</accession>
<name>A0A6P5FJB0_ANACO</name>
<evidence type="ECO:0000313" key="3">
    <source>
        <dbReference type="RefSeq" id="XP_020096014.1"/>
    </source>
</evidence>
<gene>
    <name evidence="3" type="primary">LOC109715437</name>
</gene>
<feature type="region of interest" description="Disordered" evidence="1">
    <location>
        <begin position="1"/>
        <end position="177"/>
    </location>
</feature>